<reference evidence="1 2" key="1">
    <citation type="submission" date="2019-02" db="EMBL/GenBank/DDBJ databases">
        <authorList>
            <person name="Goldberg S.R."/>
            <person name="Haltli B.A."/>
            <person name="Correa H."/>
            <person name="Russell K.G."/>
        </authorList>
    </citation>
    <scope>NUCLEOTIDE SEQUENCE [LARGE SCALE GENOMIC DNA]</scope>
    <source>
        <strain evidence="1 2">JCM 16186</strain>
    </source>
</reference>
<organism evidence="1 2">
    <name type="scientific">Fulvivirga kasyanovii</name>
    <dbReference type="NCBI Taxonomy" id="396812"/>
    <lineage>
        <taxon>Bacteria</taxon>
        <taxon>Pseudomonadati</taxon>
        <taxon>Bacteroidota</taxon>
        <taxon>Cytophagia</taxon>
        <taxon>Cytophagales</taxon>
        <taxon>Fulvivirgaceae</taxon>
        <taxon>Fulvivirga</taxon>
    </lineage>
</organism>
<keyword evidence="2" id="KW-1185">Reference proteome</keyword>
<dbReference type="InterPro" id="IPR025366">
    <property type="entry name" value="DUF4270"/>
</dbReference>
<evidence type="ECO:0000313" key="1">
    <source>
        <dbReference type="EMBL" id="MTI28540.1"/>
    </source>
</evidence>
<proteinExistence type="predicted"/>
<evidence type="ECO:0000313" key="2">
    <source>
        <dbReference type="Proteomes" id="UP000798808"/>
    </source>
</evidence>
<gene>
    <name evidence="1" type="ORF">E1163_26520</name>
</gene>
<dbReference type="Pfam" id="PF14092">
    <property type="entry name" value="DUF4270"/>
    <property type="match status" value="1"/>
</dbReference>
<protein>
    <submittedName>
        <fullName evidence="1">DUF4270 family protein</fullName>
    </submittedName>
</protein>
<name>A0ABW9RXP8_9BACT</name>
<dbReference type="Proteomes" id="UP000798808">
    <property type="component" value="Unassembled WGS sequence"/>
</dbReference>
<sequence>MNLWVRRSGLILLSALTFFSCEEELSTVGLPPENDLGIFFVDVPLNDKVSQVWVDNIYSRGTGSMLVGSYEDEYFGHIEARSFTELTLPAENPGKNFSGTATLDSLVIETRIRGIYGSNVKNTLNKIEVYQLTDTIPVKDQAYTIASSQALGSKLAEGEFYIYPDSLGLKFSDTGRDKDMDALDSAYWEKFFDSNGEYIYKNSYRINDAFALDFFSKIKNQDQAFANDTTFDAYFKGLAFVPSTGNSAILTYGVPDTRMVLYYSETDSQGNTTQEALVMGLSQTIYYNNIQPNKNIGWSGSHFDDLTEFYDPYITNTDLAYVQSGTNLLMKIDLSSIQQFADTVDSPVIQKAELVLSNVVDAGGNTPPPANMVYYLTSMDSLMNENYRVGTISNNARTAVQQVAYNSEDNEIRNDITIALQGLLYEENFNQLILAPVRLANNTFLPTASSVNRLVVNKDNMHLRFYYSIPEKN</sequence>
<accession>A0ABW9RXP8</accession>
<dbReference type="EMBL" id="SMLW01000666">
    <property type="protein sequence ID" value="MTI28540.1"/>
    <property type="molecule type" value="Genomic_DNA"/>
</dbReference>
<dbReference type="PROSITE" id="PS51257">
    <property type="entry name" value="PROKAR_LIPOPROTEIN"/>
    <property type="match status" value="1"/>
</dbReference>
<comment type="caution">
    <text evidence="1">The sequence shown here is derived from an EMBL/GenBank/DDBJ whole genome shotgun (WGS) entry which is preliminary data.</text>
</comment>
<dbReference type="RefSeq" id="WP_155176170.1">
    <property type="nucleotide sequence ID" value="NZ_BAAAFL010000012.1"/>
</dbReference>